<evidence type="ECO:0000313" key="2">
    <source>
        <dbReference type="EMBL" id="SFR33790.1"/>
    </source>
</evidence>
<dbReference type="InterPro" id="IPR057178">
    <property type="entry name" value="DUF7856"/>
</dbReference>
<reference evidence="3" key="1">
    <citation type="submission" date="2016-10" db="EMBL/GenBank/DDBJ databases">
        <authorList>
            <person name="Varghese N."/>
            <person name="Submissions S."/>
        </authorList>
    </citation>
    <scope>NUCLEOTIDE SEQUENCE [LARGE SCALE GENOMIC DNA]</scope>
    <source>
        <strain evidence="3">CGMCC 1.8711</strain>
    </source>
</reference>
<evidence type="ECO:0000256" key="1">
    <source>
        <dbReference type="SAM" id="MobiDB-lite"/>
    </source>
</evidence>
<dbReference type="STRING" id="555875.SAMN04488124_0358"/>
<dbReference type="Proteomes" id="UP000243250">
    <property type="component" value="Unassembled WGS sequence"/>
</dbReference>
<dbReference type="AlphaFoldDB" id="A0A1I6FV31"/>
<organism evidence="2 3">
    <name type="scientific">Halogeometricum limi</name>
    <dbReference type="NCBI Taxonomy" id="555875"/>
    <lineage>
        <taxon>Archaea</taxon>
        <taxon>Methanobacteriati</taxon>
        <taxon>Methanobacteriota</taxon>
        <taxon>Stenosarchaea group</taxon>
        <taxon>Halobacteria</taxon>
        <taxon>Halobacteriales</taxon>
        <taxon>Haloferacaceae</taxon>
        <taxon>Halogeometricum</taxon>
    </lineage>
</organism>
<dbReference type="EMBL" id="FOYS01000001">
    <property type="protein sequence ID" value="SFR33790.1"/>
    <property type="molecule type" value="Genomic_DNA"/>
</dbReference>
<accession>A0A1I6FV31</accession>
<proteinExistence type="predicted"/>
<name>A0A1I6FV31_9EURY</name>
<protein>
    <submittedName>
        <fullName evidence="2">Uncharacterized protein</fullName>
    </submittedName>
</protein>
<keyword evidence="3" id="KW-1185">Reference proteome</keyword>
<sequence>MSFDRYGALATLARTRGHTASEERTLAHVRDELAETAAPAPEDLTTARRRAAEAGAETERLRERAATIRGRLEATRDAGADAEAVERELEETMRRLSEVATERVAARQRLDVQETQARAARDSRERRMRLEDRIANLRRTIRRSLAETVYEEFGGAVTALPDAFDADAGDEPGGYDGEPVAAALAFARVAPLRAPVVVEATVAERFENAATLARYLRGPLVVC</sequence>
<feature type="region of interest" description="Disordered" evidence="1">
    <location>
        <begin position="29"/>
        <end position="61"/>
    </location>
</feature>
<evidence type="ECO:0000313" key="3">
    <source>
        <dbReference type="Proteomes" id="UP000243250"/>
    </source>
</evidence>
<gene>
    <name evidence="2" type="ORF">SAMN04488124_0358</name>
</gene>
<dbReference type="Pfam" id="PF25254">
    <property type="entry name" value="DUF7856"/>
    <property type="match status" value="1"/>
</dbReference>